<sequence>MDKFRVVLLDADHEYVEMLAAYVNSEESLNTELSGWTGTNGLAESLRSHSAHVFAFHVSFADRLPTLPTGCLPVMLTDGGEEASAEGRCVSMHKFQPIRSLIAGLKELYSRQYACPSGAPASKTTTVAIYSTVGGAGKTTVSVLLAKQLARIGKKTLWISLDGIPVAPLPETDVSRPHAFARLLYLLKTDYRALPGKWPGLVCSDLDSGFDYVPLPEETLDLHEMTREDTFRLISSVAEMGLYDYVLLDLDSAHCERSASALQASARIWWLLTESDLCLRKTAKVLRMRQGPMADAIAAKEADIRFILNGGGRDEPPDLDSFGIPVCGRLSHYDTRGGSSRWHAELAEELLGLFFRLEEGGRSWERTRLSTN</sequence>
<name>A0ABW2V3Q5_9BACL</name>
<keyword evidence="3" id="KW-1185">Reference proteome</keyword>
<dbReference type="EMBL" id="JBHTGQ010000028">
    <property type="protein sequence ID" value="MFC7750787.1"/>
    <property type="molecule type" value="Genomic_DNA"/>
</dbReference>
<dbReference type="InterPro" id="IPR027417">
    <property type="entry name" value="P-loop_NTPase"/>
</dbReference>
<accession>A0ABW2V3Q5</accession>
<reference evidence="3" key="1">
    <citation type="journal article" date="2019" name="Int. J. Syst. Evol. Microbiol.">
        <title>The Global Catalogue of Microorganisms (GCM) 10K type strain sequencing project: providing services to taxonomists for standard genome sequencing and annotation.</title>
        <authorList>
            <consortium name="The Broad Institute Genomics Platform"/>
            <consortium name="The Broad Institute Genome Sequencing Center for Infectious Disease"/>
            <person name="Wu L."/>
            <person name="Ma J."/>
        </authorList>
    </citation>
    <scope>NUCLEOTIDE SEQUENCE [LARGE SCALE GENOMIC DNA]</scope>
    <source>
        <strain evidence="3">JCM 18657</strain>
    </source>
</reference>
<gene>
    <name evidence="2" type="ORF">ACFQWB_12740</name>
</gene>
<evidence type="ECO:0000313" key="3">
    <source>
        <dbReference type="Proteomes" id="UP001596528"/>
    </source>
</evidence>
<organism evidence="2 3">
    <name type="scientific">Paenibacillus thermoaerophilus</name>
    <dbReference type="NCBI Taxonomy" id="1215385"/>
    <lineage>
        <taxon>Bacteria</taxon>
        <taxon>Bacillati</taxon>
        <taxon>Bacillota</taxon>
        <taxon>Bacilli</taxon>
        <taxon>Bacillales</taxon>
        <taxon>Paenibacillaceae</taxon>
        <taxon>Paenibacillus</taxon>
    </lineage>
</organism>
<dbReference type="Pfam" id="PF13614">
    <property type="entry name" value="AAA_31"/>
    <property type="match status" value="1"/>
</dbReference>
<dbReference type="Gene3D" id="3.40.50.10850">
    <property type="entry name" value="Ntrc-like two-domain protein"/>
    <property type="match status" value="1"/>
</dbReference>
<evidence type="ECO:0000313" key="2">
    <source>
        <dbReference type="EMBL" id="MFC7750787.1"/>
    </source>
</evidence>
<evidence type="ECO:0000259" key="1">
    <source>
        <dbReference type="Pfam" id="PF13614"/>
    </source>
</evidence>
<dbReference type="RefSeq" id="WP_138789129.1">
    <property type="nucleotide sequence ID" value="NZ_JBHTGQ010000028.1"/>
</dbReference>
<dbReference type="Gene3D" id="3.40.50.300">
    <property type="entry name" value="P-loop containing nucleotide triphosphate hydrolases"/>
    <property type="match status" value="1"/>
</dbReference>
<dbReference type="InterPro" id="IPR025669">
    <property type="entry name" value="AAA_dom"/>
</dbReference>
<dbReference type="Proteomes" id="UP001596528">
    <property type="component" value="Unassembled WGS sequence"/>
</dbReference>
<comment type="caution">
    <text evidence="2">The sequence shown here is derived from an EMBL/GenBank/DDBJ whole genome shotgun (WGS) entry which is preliminary data.</text>
</comment>
<protein>
    <submittedName>
        <fullName evidence="2">AAA family ATPase</fullName>
    </submittedName>
</protein>
<dbReference type="SUPFAM" id="SSF52540">
    <property type="entry name" value="P-loop containing nucleoside triphosphate hydrolases"/>
    <property type="match status" value="1"/>
</dbReference>
<proteinExistence type="predicted"/>
<feature type="domain" description="AAA" evidence="1">
    <location>
        <begin position="125"/>
        <end position="162"/>
    </location>
</feature>